<dbReference type="Proteomes" id="UP001162131">
    <property type="component" value="Unassembled WGS sequence"/>
</dbReference>
<keyword evidence="3" id="KW-1185">Reference proteome</keyword>
<protein>
    <submittedName>
        <fullName evidence="2">Uncharacterized protein</fullName>
    </submittedName>
</protein>
<feature type="coiled-coil region" evidence="1">
    <location>
        <begin position="152"/>
        <end position="214"/>
    </location>
</feature>
<evidence type="ECO:0000256" key="1">
    <source>
        <dbReference type="SAM" id="Coils"/>
    </source>
</evidence>
<name>A0AAU9K220_9CILI</name>
<reference evidence="2" key="1">
    <citation type="submission" date="2021-09" db="EMBL/GenBank/DDBJ databases">
        <authorList>
            <consortium name="AG Swart"/>
            <person name="Singh M."/>
            <person name="Singh A."/>
            <person name="Seah K."/>
            <person name="Emmerich C."/>
        </authorList>
    </citation>
    <scope>NUCLEOTIDE SEQUENCE</scope>
    <source>
        <strain evidence="2">ATCC30299</strain>
    </source>
</reference>
<dbReference type="AlphaFoldDB" id="A0AAU9K220"/>
<proteinExistence type="predicted"/>
<organism evidence="2 3">
    <name type="scientific">Blepharisma stoltei</name>
    <dbReference type="NCBI Taxonomy" id="1481888"/>
    <lineage>
        <taxon>Eukaryota</taxon>
        <taxon>Sar</taxon>
        <taxon>Alveolata</taxon>
        <taxon>Ciliophora</taxon>
        <taxon>Postciliodesmatophora</taxon>
        <taxon>Heterotrichea</taxon>
        <taxon>Heterotrichida</taxon>
        <taxon>Blepharismidae</taxon>
        <taxon>Blepharisma</taxon>
    </lineage>
</organism>
<dbReference type="EMBL" id="CAJZBQ010000053">
    <property type="protein sequence ID" value="CAG9331421.1"/>
    <property type="molecule type" value="Genomic_DNA"/>
</dbReference>
<gene>
    <name evidence="2" type="ORF">BSTOLATCC_MIC53491</name>
</gene>
<accession>A0AAU9K220</accession>
<evidence type="ECO:0000313" key="3">
    <source>
        <dbReference type="Proteomes" id="UP001162131"/>
    </source>
</evidence>
<evidence type="ECO:0000313" key="2">
    <source>
        <dbReference type="EMBL" id="CAG9331421.1"/>
    </source>
</evidence>
<sequence length="318" mass="37146">MTTSHPTRQSSLPDIHPIIQQSRSLQSSSEKRIKNIVGSAKSGTVNYLPDMKAFDPDLVPPKAKQVVEEIKEFIALDILCLKKQAWNRSTYVDRTKYYSDQIPLEKKKFEIRQGLRDFNEPEANKTKSNKMWSGTETRNNYTNWNVSTEFNIRESNKNNQKLTQESMQETAKKNKKLLQIKGYVKPDEGQTILNEKLRDIKNQEEELRNKIRQEYLYECPGSSKEKTAAGVFKMVEKYKIKQRQAEIAKVEIHDETFKPALGKTLKTRKTKEYFHDGAWVMNEDLEKEAWSCCMNEDETSKGCCVRIRDLDRWQTISM</sequence>
<comment type="caution">
    <text evidence="2">The sequence shown here is derived from an EMBL/GenBank/DDBJ whole genome shotgun (WGS) entry which is preliminary data.</text>
</comment>
<keyword evidence="1" id="KW-0175">Coiled coil</keyword>